<evidence type="ECO:0000313" key="2">
    <source>
        <dbReference type="EMBL" id="GFD35008.1"/>
    </source>
</evidence>
<sequence length="101" mass="11996">LSPDYVVDSDPEKDEKDPKEDPAYYHADRENNEMMNHLMMTTMMMMLRRMRRTRRRRRSTQLRPTLLMYLQMILSPQAENTKAFETNESASTPSTIFTTTT</sequence>
<gene>
    <name evidence="2" type="ORF">Tci_906977</name>
</gene>
<feature type="region of interest" description="Disordered" evidence="1">
    <location>
        <begin position="81"/>
        <end position="101"/>
    </location>
</feature>
<accession>A0A699VNF4</accession>
<dbReference type="AlphaFoldDB" id="A0A699VNF4"/>
<dbReference type="EMBL" id="BKCJ011453482">
    <property type="protein sequence ID" value="GFD35008.1"/>
    <property type="molecule type" value="Genomic_DNA"/>
</dbReference>
<evidence type="ECO:0000256" key="1">
    <source>
        <dbReference type="SAM" id="MobiDB-lite"/>
    </source>
</evidence>
<reference evidence="2" key="1">
    <citation type="journal article" date="2019" name="Sci. Rep.">
        <title>Draft genome of Tanacetum cinerariifolium, the natural source of mosquito coil.</title>
        <authorList>
            <person name="Yamashiro T."/>
            <person name="Shiraishi A."/>
            <person name="Satake H."/>
            <person name="Nakayama K."/>
        </authorList>
    </citation>
    <scope>NUCLEOTIDE SEQUENCE</scope>
</reference>
<name>A0A699VNF4_TANCI</name>
<protein>
    <submittedName>
        <fullName evidence="2">Uncharacterized protein</fullName>
    </submittedName>
</protein>
<feature type="compositionally biased region" description="Low complexity" evidence="1">
    <location>
        <begin position="89"/>
        <end position="101"/>
    </location>
</feature>
<proteinExistence type="predicted"/>
<feature type="region of interest" description="Disordered" evidence="1">
    <location>
        <begin position="1"/>
        <end position="26"/>
    </location>
</feature>
<organism evidence="2">
    <name type="scientific">Tanacetum cinerariifolium</name>
    <name type="common">Dalmatian daisy</name>
    <name type="synonym">Chrysanthemum cinerariifolium</name>
    <dbReference type="NCBI Taxonomy" id="118510"/>
    <lineage>
        <taxon>Eukaryota</taxon>
        <taxon>Viridiplantae</taxon>
        <taxon>Streptophyta</taxon>
        <taxon>Embryophyta</taxon>
        <taxon>Tracheophyta</taxon>
        <taxon>Spermatophyta</taxon>
        <taxon>Magnoliopsida</taxon>
        <taxon>eudicotyledons</taxon>
        <taxon>Gunneridae</taxon>
        <taxon>Pentapetalae</taxon>
        <taxon>asterids</taxon>
        <taxon>campanulids</taxon>
        <taxon>Asterales</taxon>
        <taxon>Asteraceae</taxon>
        <taxon>Asteroideae</taxon>
        <taxon>Anthemideae</taxon>
        <taxon>Anthemidinae</taxon>
        <taxon>Tanacetum</taxon>
    </lineage>
</organism>
<comment type="caution">
    <text evidence="2">The sequence shown here is derived from an EMBL/GenBank/DDBJ whole genome shotgun (WGS) entry which is preliminary data.</text>
</comment>
<feature type="non-terminal residue" evidence="2">
    <location>
        <position position="1"/>
    </location>
</feature>
<feature type="compositionally biased region" description="Basic and acidic residues" evidence="1">
    <location>
        <begin position="13"/>
        <end position="26"/>
    </location>
</feature>